<dbReference type="Gene3D" id="3.30.950.30">
    <property type="entry name" value="Schlafen, AAA domain"/>
    <property type="match status" value="1"/>
</dbReference>
<evidence type="ECO:0000259" key="2">
    <source>
        <dbReference type="Pfam" id="PF04326"/>
    </source>
</evidence>
<organism evidence="3 4">
    <name type="scientific">Gordonia sesuvii</name>
    <dbReference type="NCBI Taxonomy" id="3116777"/>
    <lineage>
        <taxon>Bacteria</taxon>
        <taxon>Bacillati</taxon>
        <taxon>Actinomycetota</taxon>
        <taxon>Actinomycetes</taxon>
        <taxon>Mycobacteriales</taxon>
        <taxon>Gordoniaceae</taxon>
        <taxon>Gordonia</taxon>
    </lineage>
</organism>
<keyword evidence="1" id="KW-0812">Transmembrane</keyword>
<dbReference type="InterPro" id="IPR007421">
    <property type="entry name" value="Schlafen_AlbA_2_dom"/>
</dbReference>
<accession>A0ABU7MF30</accession>
<keyword evidence="1" id="KW-1133">Transmembrane helix</keyword>
<comment type="caution">
    <text evidence="3">The sequence shown here is derived from an EMBL/GenBank/DDBJ whole genome shotgun (WGS) entry which is preliminary data.</text>
</comment>
<evidence type="ECO:0000313" key="4">
    <source>
        <dbReference type="Proteomes" id="UP001347146"/>
    </source>
</evidence>
<evidence type="ECO:0000256" key="1">
    <source>
        <dbReference type="SAM" id="Phobius"/>
    </source>
</evidence>
<feature type="transmembrane region" description="Helical" evidence="1">
    <location>
        <begin position="20"/>
        <end position="43"/>
    </location>
</feature>
<keyword evidence="4" id="KW-1185">Reference proteome</keyword>
<evidence type="ECO:0000313" key="3">
    <source>
        <dbReference type="EMBL" id="MEE3851236.1"/>
    </source>
</evidence>
<keyword evidence="1" id="KW-0472">Membrane</keyword>
<dbReference type="Pfam" id="PF04326">
    <property type="entry name" value="SLFN_AlbA_2"/>
    <property type="match status" value="1"/>
</dbReference>
<keyword evidence="3" id="KW-0067">ATP-binding</keyword>
<sequence>MREPGSTVIEAFDVAEPVWATAGALLFVLVLAMVFGTVARWVLRRRARLSFTASVVLSILGSAVGLLVAGVVNPDARVWSAVTVILCLLSSIGAVATYGAIATHFQRQHHVPITELLAAGESDRVEFKSTARINMRTGDKDARMEHVIVKTVSGFLNGGGGTLLVGVDDDGNPLGLDRDYATLKVPDADRFELWLRDLFTTALGQNAAAAIGVSIEDVTTDDGAQPVCRISCSPSTRPVYLRAGKNATPEFWVRTGNSTRQLTVDQAADYVMNRWPLGAGSAVAAQVRAAVRFSVDR</sequence>
<dbReference type="Proteomes" id="UP001347146">
    <property type="component" value="Unassembled WGS sequence"/>
</dbReference>
<keyword evidence="3" id="KW-0547">Nucleotide-binding</keyword>
<reference evidence="3 4" key="1">
    <citation type="submission" date="2024-01" db="EMBL/GenBank/DDBJ databases">
        <title>Draft genome sequence of Gordonia sp. LSe1-13.</title>
        <authorList>
            <person name="Suphannarot A."/>
            <person name="Mingma R."/>
        </authorList>
    </citation>
    <scope>NUCLEOTIDE SEQUENCE [LARGE SCALE GENOMIC DNA]</scope>
    <source>
        <strain evidence="3 4">LSe1-13</strain>
    </source>
</reference>
<proteinExistence type="predicted"/>
<dbReference type="RefSeq" id="WP_330432919.1">
    <property type="nucleotide sequence ID" value="NZ_JAZDUF010000003.1"/>
</dbReference>
<gene>
    <name evidence="3" type="ORF">VZC37_12880</name>
</gene>
<dbReference type="GO" id="GO:0005524">
    <property type="term" value="F:ATP binding"/>
    <property type="evidence" value="ECO:0007669"/>
    <property type="project" value="UniProtKB-KW"/>
</dbReference>
<feature type="transmembrane region" description="Helical" evidence="1">
    <location>
        <begin position="78"/>
        <end position="101"/>
    </location>
</feature>
<feature type="domain" description="Schlafen AlbA-2" evidence="2">
    <location>
        <begin position="121"/>
        <end position="262"/>
    </location>
</feature>
<dbReference type="EMBL" id="JAZDUF010000003">
    <property type="protein sequence ID" value="MEE3851236.1"/>
    <property type="molecule type" value="Genomic_DNA"/>
</dbReference>
<protein>
    <submittedName>
        <fullName evidence="3">ATP-binding protein</fullName>
    </submittedName>
</protein>
<feature type="transmembrane region" description="Helical" evidence="1">
    <location>
        <begin position="50"/>
        <end position="72"/>
    </location>
</feature>
<dbReference type="InterPro" id="IPR038461">
    <property type="entry name" value="Schlafen_AlbA_2_dom_sf"/>
</dbReference>
<name>A0ABU7MF30_9ACTN</name>